<dbReference type="Pfam" id="PF13847">
    <property type="entry name" value="Methyltransf_31"/>
    <property type="match status" value="1"/>
</dbReference>
<dbReference type="Gene3D" id="3.40.50.150">
    <property type="entry name" value="Vaccinia Virus protein VP39"/>
    <property type="match status" value="1"/>
</dbReference>
<dbReference type="PANTHER" id="PTHR43861">
    <property type="entry name" value="TRANS-ACONITATE 2-METHYLTRANSFERASE-RELATED"/>
    <property type="match status" value="1"/>
</dbReference>
<dbReference type="GO" id="GO:0008168">
    <property type="term" value="F:methyltransferase activity"/>
    <property type="evidence" value="ECO:0007669"/>
    <property type="project" value="UniProtKB-KW"/>
</dbReference>
<evidence type="ECO:0000259" key="1">
    <source>
        <dbReference type="Pfam" id="PF13847"/>
    </source>
</evidence>
<dbReference type="InterPro" id="IPR029063">
    <property type="entry name" value="SAM-dependent_MTases_sf"/>
</dbReference>
<sequence length="292" mass="33174">MGDYYWDEKIEYLMNTRNLYYNDDYISFLVSNVWKITEPVNIIDFGCGYGYLGLKLMPLLPQGSSYTGVDLGDRLLSKAKEIFDNLSYEANFIQCDVNEFVTEKTFDVAVCHALLLHMSDPIHTLNRMIDCISDNGRIICFEPHWIANMSTYNVDKLDQTNIVKLGILQNLYELQTKQNGKDGNVGIKIPIYLSQLGVKNIECRVSDKVLFLDPNSDQENRSKLYESLVEEGIGSNPGELELIVNRLMEQGLDIEDAKNQYNAEFNLHNQFSISSAFVGSAGMKITSGIIQR</sequence>
<keyword evidence="2" id="KW-0808">Transferase</keyword>
<gene>
    <name evidence="2" type="ORF">P4H66_01000</name>
</gene>
<comment type="caution">
    <text evidence="2">The sequence shown here is derived from an EMBL/GenBank/DDBJ whole genome shotgun (WGS) entry which is preliminary data.</text>
</comment>
<keyword evidence="3" id="KW-1185">Reference proteome</keyword>
<dbReference type="SUPFAM" id="SSF53335">
    <property type="entry name" value="S-adenosyl-L-methionine-dependent methyltransferases"/>
    <property type="match status" value="1"/>
</dbReference>
<dbReference type="InterPro" id="IPR025714">
    <property type="entry name" value="Methyltranfer_dom"/>
</dbReference>
<protein>
    <submittedName>
        <fullName evidence="2">Class I SAM-dependent methyltransferase</fullName>
    </submittedName>
</protein>
<dbReference type="Gene3D" id="1.10.150.350">
    <property type="match status" value="1"/>
</dbReference>
<keyword evidence="2" id="KW-0489">Methyltransferase</keyword>
<accession>A0ABU6GFI8</accession>
<evidence type="ECO:0000313" key="2">
    <source>
        <dbReference type="EMBL" id="MEC0238449.1"/>
    </source>
</evidence>
<evidence type="ECO:0000313" key="3">
    <source>
        <dbReference type="Proteomes" id="UP001344632"/>
    </source>
</evidence>
<reference evidence="2 3" key="1">
    <citation type="submission" date="2023-03" db="EMBL/GenBank/DDBJ databases">
        <title>Bacillus Genome Sequencing.</title>
        <authorList>
            <person name="Dunlap C."/>
        </authorList>
    </citation>
    <scope>NUCLEOTIDE SEQUENCE [LARGE SCALE GENOMIC DNA]</scope>
    <source>
        <strain evidence="2 3">BD-525</strain>
    </source>
</reference>
<feature type="domain" description="Methyltransferase" evidence="1">
    <location>
        <begin position="40"/>
        <end position="144"/>
    </location>
</feature>
<dbReference type="PANTHER" id="PTHR43861:SF1">
    <property type="entry name" value="TRANS-ACONITATE 2-METHYLTRANSFERASE"/>
    <property type="match status" value="1"/>
</dbReference>
<dbReference type="RefSeq" id="WP_326085029.1">
    <property type="nucleotide sequence ID" value="NZ_JARLKZ010000002.1"/>
</dbReference>
<dbReference type="CDD" id="cd02440">
    <property type="entry name" value="AdoMet_MTases"/>
    <property type="match status" value="1"/>
</dbReference>
<dbReference type="GO" id="GO:0032259">
    <property type="term" value="P:methylation"/>
    <property type="evidence" value="ECO:0007669"/>
    <property type="project" value="UniProtKB-KW"/>
</dbReference>
<proteinExistence type="predicted"/>
<name>A0ABU6GFI8_9BACL</name>
<organism evidence="2 3">
    <name type="scientific">Paenibacillus dokdonensis</name>
    <dbReference type="NCBI Taxonomy" id="2567944"/>
    <lineage>
        <taxon>Bacteria</taxon>
        <taxon>Bacillati</taxon>
        <taxon>Bacillota</taxon>
        <taxon>Bacilli</taxon>
        <taxon>Bacillales</taxon>
        <taxon>Paenibacillaceae</taxon>
        <taxon>Paenibacillus</taxon>
    </lineage>
</organism>
<dbReference type="EMBL" id="JARLKZ010000002">
    <property type="protein sequence ID" value="MEC0238449.1"/>
    <property type="molecule type" value="Genomic_DNA"/>
</dbReference>
<dbReference type="Proteomes" id="UP001344632">
    <property type="component" value="Unassembled WGS sequence"/>
</dbReference>